<dbReference type="RefSeq" id="WP_154420706.1">
    <property type="nucleotide sequence ID" value="NZ_VUNS01000040.1"/>
</dbReference>
<feature type="domain" description="YhcG N-terminal" evidence="2">
    <location>
        <begin position="16"/>
        <end position="106"/>
    </location>
</feature>
<dbReference type="InterPro" id="IPR053148">
    <property type="entry name" value="PD-DEXK-like_domain"/>
</dbReference>
<dbReference type="Gene3D" id="3.40.1350.10">
    <property type="match status" value="1"/>
</dbReference>
<dbReference type="AlphaFoldDB" id="A0A844G6K1"/>
<dbReference type="PANTHER" id="PTHR30547:SF0">
    <property type="entry name" value="BLR8175 PROTEIN"/>
    <property type="match status" value="1"/>
</dbReference>
<dbReference type="Proteomes" id="UP000435649">
    <property type="component" value="Unassembled WGS sequence"/>
</dbReference>
<gene>
    <name evidence="3" type="ORF">FYJ85_21105</name>
</gene>
<sequence length="389" mass="44216">MTNDKQNFYIDAVKSIKTAILKSRYLAARLANAEQLKLYFSIGGYVSANTRHGKWGSGAIEAISRQLQAELPGLRGFSATSIRYMRLFYESWAADSNEIHHSASDELLSSDHHSTGDDFPVLKFSGFPLPAGDELSANEIQAFLAVGFTHHRYILAACKEPEERWYYILQCASRFWSVETLKAHLQADDYHRLGTLPNNFALTMPDEKQAARAVRAFKDEYLLDYINIEDASDDADVDERVLETALVGEIKRFIQSLGADFCFVGNQYRIIVEDREFFVDLLFYHRALRSLVAVELKRGEFKPAYLGQLNFYLSALDDKVRHPDENRSIGLLLCQKARRGIVELAVRDFNKPMGVAVYRLNSEIPQPYQSLIPLIDGVEKILNRGVENE</sequence>
<organism evidence="3 4">
    <name type="scientific">Victivallis lenta</name>
    <dbReference type="NCBI Taxonomy" id="2606640"/>
    <lineage>
        <taxon>Bacteria</taxon>
        <taxon>Pseudomonadati</taxon>
        <taxon>Lentisphaerota</taxon>
        <taxon>Lentisphaeria</taxon>
        <taxon>Victivallales</taxon>
        <taxon>Victivallaceae</taxon>
        <taxon>Victivallis</taxon>
    </lineage>
</organism>
<dbReference type="EMBL" id="VUNS01000040">
    <property type="protein sequence ID" value="MST99530.1"/>
    <property type="molecule type" value="Genomic_DNA"/>
</dbReference>
<keyword evidence="4" id="KW-1185">Reference proteome</keyword>
<proteinExistence type="predicted"/>
<dbReference type="Pfam" id="PF06250">
    <property type="entry name" value="YhcG_C"/>
    <property type="match status" value="1"/>
</dbReference>
<dbReference type="InterPro" id="IPR011856">
    <property type="entry name" value="tRNA_endonuc-like_dom_sf"/>
</dbReference>
<reference evidence="3 4" key="1">
    <citation type="submission" date="2019-08" db="EMBL/GenBank/DDBJ databases">
        <title>In-depth cultivation of the pig gut microbiome towards novel bacterial diversity and tailored functional studies.</title>
        <authorList>
            <person name="Wylensek D."/>
            <person name="Hitch T.C.A."/>
            <person name="Clavel T."/>
        </authorList>
    </citation>
    <scope>NUCLEOTIDE SEQUENCE [LARGE SCALE GENOMIC DNA]</scope>
    <source>
        <strain evidence="3 4">BBE-744-WT-12</strain>
    </source>
</reference>
<dbReference type="Pfam" id="PF17761">
    <property type="entry name" value="DUF1016_N"/>
    <property type="match status" value="1"/>
</dbReference>
<dbReference type="GO" id="GO:0003676">
    <property type="term" value="F:nucleic acid binding"/>
    <property type="evidence" value="ECO:0007669"/>
    <property type="project" value="InterPro"/>
</dbReference>
<evidence type="ECO:0000259" key="1">
    <source>
        <dbReference type="Pfam" id="PF06250"/>
    </source>
</evidence>
<evidence type="ECO:0000259" key="2">
    <source>
        <dbReference type="Pfam" id="PF17761"/>
    </source>
</evidence>
<feature type="domain" description="YhcG PDDEXK nuclease" evidence="1">
    <location>
        <begin position="216"/>
        <end position="371"/>
    </location>
</feature>
<protein>
    <submittedName>
        <fullName evidence="3">DUF1016 domain-containing protein</fullName>
    </submittedName>
</protein>
<accession>A0A844G6K1</accession>
<dbReference type="InterPro" id="IPR009362">
    <property type="entry name" value="YhcG_C"/>
</dbReference>
<comment type="caution">
    <text evidence="3">The sequence shown here is derived from an EMBL/GenBank/DDBJ whole genome shotgun (WGS) entry which is preliminary data.</text>
</comment>
<evidence type="ECO:0000313" key="4">
    <source>
        <dbReference type="Proteomes" id="UP000435649"/>
    </source>
</evidence>
<dbReference type="InterPro" id="IPR041527">
    <property type="entry name" value="YhcG_N"/>
</dbReference>
<evidence type="ECO:0000313" key="3">
    <source>
        <dbReference type="EMBL" id="MST99530.1"/>
    </source>
</evidence>
<name>A0A844G6K1_9BACT</name>
<dbReference type="PANTHER" id="PTHR30547">
    <property type="entry name" value="UNCHARACTERIZED PROTEIN YHCG-RELATED"/>
    <property type="match status" value="1"/>
</dbReference>